<dbReference type="RefSeq" id="WP_380058821.1">
    <property type="nucleotide sequence ID" value="NZ_JBHSWB010000002.1"/>
</dbReference>
<feature type="region of interest" description="Disordered" evidence="1">
    <location>
        <begin position="133"/>
        <end position="171"/>
    </location>
</feature>
<protein>
    <submittedName>
        <fullName evidence="2">Uncharacterized protein</fullName>
    </submittedName>
</protein>
<organism evidence="2 3">
    <name type="scientific">Deinococcus multiflagellatus</name>
    <dbReference type="NCBI Taxonomy" id="1656887"/>
    <lineage>
        <taxon>Bacteria</taxon>
        <taxon>Thermotogati</taxon>
        <taxon>Deinococcota</taxon>
        <taxon>Deinococci</taxon>
        <taxon>Deinococcales</taxon>
        <taxon>Deinococcaceae</taxon>
        <taxon>Deinococcus</taxon>
    </lineage>
</organism>
<evidence type="ECO:0000313" key="2">
    <source>
        <dbReference type="EMBL" id="MFC6662902.1"/>
    </source>
</evidence>
<dbReference type="Proteomes" id="UP001596317">
    <property type="component" value="Unassembled WGS sequence"/>
</dbReference>
<feature type="compositionally biased region" description="Basic residues" evidence="1">
    <location>
        <begin position="140"/>
        <end position="149"/>
    </location>
</feature>
<keyword evidence="3" id="KW-1185">Reference proteome</keyword>
<dbReference type="EMBL" id="JBHSWB010000002">
    <property type="protein sequence ID" value="MFC6662902.1"/>
    <property type="molecule type" value="Genomic_DNA"/>
</dbReference>
<comment type="caution">
    <text evidence="2">The sequence shown here is derived from an EMBL/GenBank/DDBJ whole genome shotgun (WGS) entry which is preliminary data.</text>
</comment>
<accession>A0ABW1ZTR3</accession>
<name>A0ABW1ZTR3_9DEIO</name>
<sequence length="171" mass="18340">MTALDSTCDVHLRTNVDAHTARVHLSLDYTLTFPVPLAGGDQGAALARLSQISPAAAIVPVLNGALMGYQNDPATPEIGSFWIHERYGLAAVDMVSHLASGGEPVVLVVFIGEGPRPRDSLVYPLAEFRARFTEEEGTRGRTRPARAGKVHRDAPQPVPTPGRRWAARGPT</sequence>
<gene>
    <name evidence="2" type="ORF">ACFP90_22935</name>
</gene>
<proteinExistence type="predicted"/>
<reference evidence="3" key="1">
    <citation type="journal article" date="2019" name="Int. J. Syst. Evol. Microbiol.">
        <title>The Global Catalogue of Microorganisms (GCM) 10K type strain sequencing project: providing services to taxonomists for standard genome sequencing and annotation.</title>
        <authorList>
            <consortium name="The Broad Institute Genomics Platform"/>
            <consortium name="The Broad Institute Genome Sequencing Center for Infectious Disease"/>
            <person name="Wu L."/>
            <person name="Ma J."/>
        </authorList>
    </citation>
    <scope>NUCLEOTIDE SEQUENCE [LARGE SCALE GENOMIC DNA]</scope>
    <source>
        <strain evidence="3">CCUG 63830</strain>
    </source>
</reference>
<evidence type="ECO:0000256" key="1">
    <source>
        <dbReference type="SAM" id="MobiDB-lite"/>
    </source>
</evidence>
<evidence type="ECO:0000313" key="3">
    <source>
        <dbReference type="Proteomes" id="UP001596317"/>
    </source>
</evidence>